<dbReference type="Proteomes" id="UP000509346">
    <property type="component" value="Chromosome"/>
</dbReference>
<dbReference type="EMBL" id="CP058909">
    <property type="protein sequence ID" value="QLH81063.1"/>
    <property type="molecule type" value="Genomic_DNA"/>
</dbReference>
<feature type="region of interest" description="Disordered" evidence="3">
    <location>
        <begin position="337"/>
        <end position="356"/>
    </location>
</feature>
<proteinExistence type="predicted"/>
<dbReference type="PANTHER" id="PTHR34236">
    <property type="entry name" value="DIMETHYL SULFOXIDE REDUCTASE TRANSCRIPTIONAL ACTIVATOR"/>
    <property type="match status" value="1"/>
</dbReference>
<dbReference type="PANTHER" id="PTHR34236:SF1">
    <property type="entry name" value="DIMETHYL SULFOXIDE REDUCTASE TRANSCRIPTIONAL ACTIVATOR"/>
    <property type="match status" value="1"/>
</dbReference>
<feature type="domain" description="GAF" evidence="5">
    <location>
        <begin position="584"/>
        <end position="764"/>
    </location>
</feature>
<dbReference type="Gene3D" id="3.30.450.40">
    <property type="match status" value="3"/>
</dbReference>
<dbReference type="AlphaFoldDB" id="A0A7D5P598"/>
<dbReference type="GeneID" id="56081954"/>
<dbReference type="InterPro" id="IPR003018">
    <property type="entry name" value="GAF"/>
</dbReference>
<feature type="transmembrane region" description="Helical" evidence="4">
    <location>
        <begin position="69"/>
        <end position="88"/>
    </location>
</feature>
<evidence type="ECO:0000256" key="2">
    <source>
        <dbReference type="ARBA" id="ARBA00023163"/>
    </source>
</evidence>
<dbReference type="RefSeq" id="WP_179920875.1">
    <property type="nucleotide sequence ID" value="NZ_CP058909.1"/>
</dbReference>
<feature type="transmembrane region" description="Helical" evidence="4">
    <location>
        <begin position="36"/>
        <end position="57"/>
    </location>
</feature>
<evidence type="ECO:0000256" key="3">
    <source>
        <dbReference type="SAM" id="MobiDB-lite"/>
    </source>
</evidence>
<keyword evidence="7" id="KW-1185">Reference proteome</keyword>
<feature type="compositionally biased region" description="Basic and acidic residues" evidence="3">
    <location>
        <begin position="345"/>
        <end position="356"/>
    </location>
</feature>
<feature type="domain" description="GAF" evidence="5">
    <location>
        <begin position="438"/>
        <end position="579"/>
    </location>
</feature>
<reference evidence="6 7" key="1">
    <citation type="submission" date="2020-07" db="EMBL/GenBank/DDBJ databases">
        <title>Halosimplex litoreum sp. nov. and Halosimplex rubrum sp. nov., isolated from different salt environments.</title>
        <authorList>
            <person name="Cui H."/>
        </authorList>
    </citation>
    <scope>NUCLEOTIDE SEQUENCE [LARGE SCALE GENOMIC DNA]</scope>
    <source>
        <strain evidence="6 7">R2</strain>
    </source>
</reference>
<dbReference type="KEGG" id="hpel:HZS54_05155"/>
<name>A0A7D5P598_9EURY</name>
<evidence type="ECO:0000313" key="6">
    <source>
        <dbReference type="EMBL" id="QLH81063.1"/>
    </source>
</evidence>
<dbReference type="Pfam" id="PF15915">
    <property type="entry name" value="BAT"/>
    <property type="match status" value="1"/>
</dbReference>
<dbReference type="SMART" id="SM00065">
    <property type="entry name" value="GAF"/>
    <property type="match status" value="3"/>
</dbReference>
<sequence length="998" mass="105843">MVSLLAVLALVGAAGFLAAAALAARLYVERPLFRNYWFSWVVATGHLALWALADLLGRVGLVPFLADSVVPLLLLTVGLGALLHIALYDNTGSETLLEEIRTSEALNDAVLDNYPDGAVVLFDDDLTVLRAGGDDLPGRDGPVADAEGASLPALLPEAVLSTVEPRCRAALDGESASFDLSHDRATYEARALPLDADSGTDGGSPTDRVPAGGSGGPLGLLVVRDVTERERRERRLREQRDRLSALDRINRVLRDVDHALVGADSREAVARAVADRLAADEPYRAVTVAWREGERLVPAAWGGRERDGAARAFPAATGPAAADPGARALETGDAQVVRDVGTDSEPSRAGDETDPWRRSARALGARAVAVVPVRHDDRRLGVLAVYADRRDAFESRELAVLDGFGETVGHAVVALERRERVTALADLHRLTRELFHAETTDAVGDVAVAAGPDLLGADVALLAYDAADHRLRVVVSSGEDATALAGGPDPPADRESVAWRAFASGEPRTFDDLRESEGVATPSTGARSAAVVPLGDHGVLVAASGEVGAFDERRRQLVDLLAATTEAALDRLASEADRRAREADLRERNERLARLQRLNDVIRDVDQAMVGATSRAEIEAAVCDRLTADDRFAFAWIAGADAEGAVDRRAAAGDGGRYLETVSLDRDASPVEPAVATLATGEPTVVDSLADRDRAADWVSAGLDAGFAAAVAVPLSVHDIDYGALAVYADRPGTFDERTVAVLADLADTVAYGINARETKRGLLAAGGTELKLAVGDGESVLTGLAAAATGPLRAVETRPLDGDATEITFVAPGASLAALRERSGRSPVETVETVSDRGDEHVFRATVTGPVLPAELVEFGAVPRDIEVTGAETTATVLLLPHVDARQFVERLRERYSSVELLARRERDSRSLTRGAFLDEFESLVTDRQFEVLRTAYERGYFDRPRASSGQEVADSLGVSQPTVNYHLRESQHRLLSLLFGDADDGNAGGTPADEAA</sequence>
<evidence type="ECO:0000256" key="4">
    <source>
        <dbReference type="SAM" id="Phobius"/>
    </source>
</evidence>
<dbReference type="Gene3D" id="3.30.450.20">
    <property type="entry name" value="PAS domain"/>
    <property type="match status" value="1"/>
</dbReference>
<evidence type="ECO:0000313" key="7">
    <source>
        <dbReference type="Proteomes" id="UP000509346"/>
    </source>
</evidence>
<gene>
    <name evidence="6" type="ORF">HZS54_05155</name>
</gene>
<dbReference type="InterPro" id="IPR031803">
    <property type="entry name" value="BAT_GAF/HTH-assoc"/>
</dbReference>
<keyword evidence="4" id="KW-0812">Transmembrane</keyword>
<dbReference type="InterPro" id="IPR007050">
    <property type="entry name" value="HTH_bacterioopsin"/>
</dbReference>
<dbReference type="OrthoDB" id="342253at2157"/>
<keyword evidence="2" id="KW-0804">Transcription</keyword>
<dbReference type="InterPro" id="IPR029016">
    <property type="entry name" value="GAF-like_dom_sf"/>
</dbReference>
<keyword evidence="4" id="KW-0472">Membrane</keyword>
<evidence type="ECO:0000259" key="5">
    <source>
        <dbReference type="SMART" id="SM00065"/>
    </source>
</evidence>
<feature type="domain" description="GAF" evidence="5">
    <location>
        <begin position="231"/>
        <end position="422"/>
    </location>
</feature>
<dbReference type="Pfam" id="PF13185">
    <property type="entry name" value="GAF_2"/>
    <property type="match status" value="3"/>
</dbReference>
<feature type="region of interest" description="Disordered" evidence="3">
    <location>
        <begin position="192"/>
        <end position="219"/>
    </location>
</feature>
<keyword evidence="4" id="KW-1133">Transmembrane helix</keyword>
<organism evidence="6 7">
    <name type="scientific">Halosimplex pelagicum</name>
    <dbReference type="NCBI Taxonomy" id="869886"/>
    <lineage>
        <taxon>Archaea</taxon>
        <taxon>Methanobacteriati</taxon>
        <taxon>Methanobacteriota</taxon>
        <taxon>Stenosarchaea group</taxon>
        <taxon>Halobacteria</taxon>
        <taxon>Halobacteriales</taxon>
        <taxon>Haloarculaceae</taxon>
        <taxon>Halosimplex</taxon>
    </lineage>
</organism>
<evidence type="ECO:0000256" key="1">
    <source>
        <dbReference type="ARBA" id="ARBA00023015"/>
    </source>
</evidence>
<dbReference type="Pfam" id="PF04967">
    <property type="entry name" value="HTH_10"/>
    <property type="match status" value="1"/>
</dbReference>
<keyword evidence="1" id="KW-0805">Transcription regulation</keyword>
<protein>
    <submittedName>
        <fullName evidence="6">GAF domain-containing protein</fullName>
    </submittedName>
</protein>
<accession>A0A7D5P598</accession>
<dbReference type="SUPFAM" id="SSF55781">
    <property type="entry name" value="GAF domain-like"/>
    <property type="match status" value="3"/>
</dbReference>